<dbReference type="FunFam" id="3.30.70.1350:FF:000005">
    <property type="entry name" value="Metal tolerance protein 4"/>
    <property type="match status" value="1"/>
</dbReference>
<comment type="caution">
    <text evidence="12">The sequence shown here is derived from an EMBL/GenBank/DDBJ whole genome shotgun (WGS) entry which is preliminary data.</text>
</comment>
<dbReference type="PANTHER" id="PTHR43840">
    <property type="entry name" value="MITOCHONDRIAL METAL TRANSPORTER 1-RELATED"/>
    <property type="match status" value="1"/>
</dbReference>
<dbReference type="SUPFAM" id="SSF160240">
    <property type="entry name" value="Cation efflux protein cytoplasmic domain-like"/>
    <property type="match status" value="1"/>
</dbReference>
<keyword evidence="4" id="KW-0926">Vacuole</keyword>
<feature type="transmembrane region" description="Helical" evidence="9">
    <location>
        <begin position="240"/>
        <end position="260"/>
    </location>
</feature>
<dbReference type="PANTHER" id="PTHR43840:SF13">
    <property type="entry name" value="CATION EFFLUX PROTEIN CYTOPLASMIC DOMAIN-CONTAINING PROTEIN"/>
    <property type="match status" value="1"/>
</dbReference>
<evidence type="ECO:0000256" key="6">
    <source>
        <dbReference type="ARBA" id="ARBA00022989"/>
    </source>
</evidence>
<comment type="function">
    <text evidence="1">Involved in sequestration of excess metal in the cytoplasm into vacuoles to maintain metal homeostasis.</text>
</comment>
<feature type="domain" description="Cation efflux protein transmembrane" evidence="10">
    <location>
        <begin position="135"/>
        <end position="328"/>
    </location>
</feature>
<dbReference type="Gene3D" id="1.20.1510.10">
    <property type="entry name" value="Cation efflux protein transmembrane domain"/>
    <property type="match status" value="1"/>
</dbReference>
<sequence>MDSGSKSPLLTAANGGRRSGRLRRRNSVDTLRTDFVAKLPDKIRSSIDVDPESPYDIDFSKARGLSKGPFSLPLSLYDVSMNARVWIVARNGQKEYYEKQLATLKSFEEVDRLVGSDSIDEEDLAEQAQHERAMKISNYANIVLLVFKIYATIRSGSIAIAASTLDSLLDLMAGGILWFTHLSMKSINIYKYPIGKLRVQPVGIIIFAAIMATLGFQVLVQAVEELAKDEVPDKMSENQLVWLYTIMLSATVVKLALWIYCRSSGNEIVRAYAKDHYFDVVTNIVGLAAAVLGDEFYWWIDPAGAILLALYTISNWSGTVMENAASLVGQSAPPEFLQKLTYLAIRHPQVKRIDTVRAYTFGVLYFVEVDVELPEETPLIDAHTIGETLQINLEKLPEVERAFVHLDYECDHKPEHNILSRLPTREP</sequence>
<dbReference type="Pfam" id="PF01545">
    <property type="entry name" value="Cation_efflux"/>
    <property type="match status" value="1"/>
</dbReference>
<dbReference type="Gene3D" id="3.30.70.1350">
    <property type="entry name" value="Cation efflux protein, cytoplasmic domain"/>
    <property type="match status" value="1"/>
</dbReference>
<evidence type="ECO:0000259" key="11">
    <source>
        <dbReference type="Pfam" id="PF16916"/>
    </source>
</evidence>
<evidence type="ECO:0000256" key="4">
    <source>
        <dbReference type="ARBA" id="ARBA00022554"/>
    </source>
</evidence>
<evidence type="ECO:0000256" key="1">
    <source>
        <dbReference type="ARBA" id="ARBA00003168"/>
    </source>
</evidence>
<dbReference type="InterPro" id="IPR058533">
    <property type="entry name" value="Cation_efflux_TM"/>
</dbReference>
<dbReference type="GO" id="GO:0005774">
    <property type="term" value="C:vacuolar membrane"/>
    <property type="evidence" value="ECO:0007669"/>
    <property type="project" value="UniProtKB-SubCell"/>
</dbReference>
<proteinExistence type="predicted"/>
<dbReference type="GO" id="GO:0005384">
    <property type="term" value="F:manganese ion transmembrane transporter activity"/>
    <property type="evidence" value="ECO:0007669"/>
    <property type="project" value="TreeGrafter"/>
</dbReference>
<evidence type="ECO:0000313" key="12">
    <source>
        <dbReference type="EMBL" id="OWM73422.1"/>
    </source>
</evidence>
<keyword evidence="7 9" id="KW-0472">Membrane</keyword>
<dbReference type="AlphaFoldDB" id="A0A218WN44"/>
<evidence type="ECO:0000256" key="8">
    <source>
        <dbReference type="SAM" id="MobiDB-lite"/>
    </source>
</evidence>
<dbReference type="NCBIfam" id="TIGR01297">
    <property type="entry name" value="CDF"/>
    <property type="match status" value="1"/>
</dbReference>
<dbReference type="Proteomes" id="UP000197138">
    <property type="component" value="Unassembled WGS sequence"/>
</dbReference>
<feature type="domain" description="Cation efflux protein cytoplasmic" evidence="11">
    <location>
        <begin position="333"/>
        <end position="407"/>
    </location>
</feature>
<keyword evidence="5 9" id="KW-0812">Transmembrane</keyword>
<evidence type="ECO:0000313" key="13">
    <source>
        <dbReference type="Proteomes" id="UP000197138"/>
    </source>
</evidence>
<dbReference type="InterPro" id="IPR027470">
    <property type="entry name" value="Cation_efflux_CTD"/>
</dbReference>
<feature type="region of interest" description="Disordered" evidence="8">
    <location>
        <begin position="1"/>
        <end position="24"/>
    </location>
</feature>
<dbReference type="InterPro" id="IPR050291">
    <property type="entry name" value="CDF_Transporter"/>
</dbReference>
<keyword evidence="6 9" id="KW-1133">Transmembrane helix</keyword>
<dbReference type="Pfam" id="PF16916">
    <property type="entry name" value="ZT_dimer"/>
    <property type="match status" value="1"/>
</dbReference>
<dbReference type="FunFam" id="1.20.1510.10:FF:000015">
    <property type="entry name" value="Metal tolerance protein 4"/>
    <property type="match status" value="1"/>
</dbReference>
<reference evidence="13" key="1">
    <citation type="journal article" date="2017" name="Plant J.">
        <title>The pomegranate (Punica granatum L.) genome and the genomics of punicalagin biosynthesis.</title>
        <authorList>
            <person name="Qin G."/>
            <person name="Xu C."/>
            <person name="Ming R."/>
            <person name="Tang H."/>
            <person name="Guyot R."/>
            <person name="Kramer E.M."/>
            <person name="Hu Y."/>
            <person name="Yi X."/>
            <person name="Qi Y."/>
            <person name="Xu X."/>
            <person name="Gao Z."/>
            <person name="Pan H."/>
            <person name="Jian J."/>
            <person name="Tian Y."/>
            <person name="Yue Z."/>
            <person name="Xu Y."/>
        </authorList>
    </citation>
    <scope>NUCLEOTIDE SEQUENCE [LARGE SCALE GENOMIC DNA]</scope>
    <source>
        <strain evidence="13">cv. Dabenzi</strain>
    </source>
</reference>
<dbReference type="SUPFAM" id="SSF161111">
    <property type="entry name" value="Cation efflux protein transmembrane domain-like"/>
    <property type="match status" value="1"/>
</dbReference>
<dbReference type="InterPro" id="IPR027469">
    <property type="entry name" value="Cation_efflux_TMD_sf"/>
</dbReference>
<evidence type="ECO:0000259" key="10">
    <source>
        <dbReference type="Pfam" id="PF01545"/>
    </source>
</evidence>
<keyword evidence="3" id="KW-0813">Transport</keyword>
<accession>A0A218WN44</accession>
<feature type="transmembrane region" description="Helical" evidence="9">
    <location>
        <begin position="201"/>
        <end position="220"/>
    </location>
</feature>
<evidence type="ECO:0000256" key="7">
    <source>
        <dbReference type="ARBA" id="ARBA00023136"/>
    </source>
</evidence>
<dbReference type="InterPro" id="IPR036837">
    <property type="entry name" value="Cation_efflux_CTD_sf"/>
</dbReference>
<dbReference type="InterPro" id="IPR002524">
    <property type="entry name" value="Cation_efflux"/>
</dbReference>
<feature type="transmembrane region" description="Helical" evidence="9">
    <location>
        <begin position="159"/>
        <end position="180"/>
    </location>
</feature>
<evidence type="ECO:0000256" key="5">
    <source>
        <dbReference type="ARBA" id="ARBA00022692"/>
    </source>
</evidence>
<gene>
    <name evidence="12" type="ORF">CDL15_Pgr026521</name>
</gene>
<evidence type="ECO:0000256" key="3">
    <source>
        <dbReference type="ARBA" id="ARBA00022448"/>
    </source>
</evidence>
<name>A0A218WN44_PUNGR</name>
<protein>
    <submittedName>
        <fullName evidence="12">Uncharacterized protein</fullName>
    </submittedName>
</protein>
<evidence type="ECO:0000256" key="2">
    <source>
        <dbReference type="ARBA" id="ARBA00004128"/>
    </source>
</evidence>
<comment type="subcellular location">
    <subcellularLocation>
        <location evidence="2">Vacuole membrane</location>
        <topology evidence="2">Multi-pass membrane protein</topology>
    </subcellularLocation>
</comment>
<dbReference type="EMBL" id="MTKT01003950">
    <property type="protein sequence ID" value="OWM73422.1"/>
    <property type="molecule type" value="Genomic_DNA"/>
</dbReference>
<evidence type="ECO:0000256" key="9">
    <source>
        <dbReference type="SAM" id="Phobius"/>
    </source>
</evidence>
<organism evidence="12 13">
    <name type="scientific">Punica granatum</name>
    <name type="common">Pomegranate</name>
    <dbReference type="NCBI Taxonomy" id="22663"/>
    <lineage>
        <taxon>Eukaryota</taxon>
        <taxon>Viridiplantae</taxon>
        <taxon>Streptophyta</taxon>
        <taxon>Embryophyta</taxon>
        <taxon>Tracheophyta</taxon>
        <taxon>Spermatophyta</taxon>
        <taxon>Magnoliopsida</taxon>
        <taxon>eudicotyledons</taxon>
        <taxon>Gunneridae</taxon>
        <taxon>Pentapetalae</taxon>
        <taxon>rosids</taxon>
        <taxon>malvids</taxon>
        <taxon>Myrtales</taxon>
        <taxon>Lythraceae</taxon>
        <taxon>Punica</taxon>
    </lineage>
</organism>